<evidence type="ECO:0000313" key="2">
    <source>
        <dbReference type="EMBL" id="PWB74683.1"/>
    </source>
</evidence>
<evidence type="ECO:0000313" key="3">
    <source>
        <dbReference type="Proteomes" id="UP000250918"/>
    </source>
</evidence>
<keyword evidence="1" id="KW-0732">Signal</keyword>
<feature type="signal peptide" evidence="1">
    <location>
        <begin position="1"/>
        <end position="19"/>
    </location>
</feature>
<name>A0A855X9T4_9BACT</name>
<organism evidence="2 3">
    <name type="scientific">candidate division GN15 bacterium</name>
    <dbReference type="NCBI Taxonomy" id="2072418"/>
    <lineage>
        <taxon>Bacteria</taxon>
        <taxon>candidate division GN15</taxon>
    </lineage>
</organism>
<feature type="chain" id="PRO_5032273580" evidence="1">
    <location>
        <begin position="20"/>
        <end position="386"/>
    </location>
</feature>
<proteinExistence type="predicted"/>
<evidence type="ECO:0000256" key="1">
    <source>
        <dbReference type="SAM" id="SignalP"/>
    </source>
</evidence>
<accession>A0A855X9T4</accession>
<comment type="caution">
    <text evidence="2">The sequence shown here is derived from an EMBL/GenBank/DDBJ whole genome shotgun (WGS) entry which is preliminary data.</text>
</comment>
<gene>
    <name evidence="2" type="ORF">C3F09_03655</name>
</gene>
<sequence>MSRKLILLLMAAAMLLWVAGCSNNPVGDKTSSTNISTEFGGFTTSNEAPAFGDPTLSAEAGSEVAVNDPLATAPRFSSLINDPNAGLYHFRAVWGHLRYDSTVTIPTNWDGSLTLTRGLELVRRVIAFEPGDSLLPRTSPTLIEWASQTTVSFDGIAVDLFVPPMGPTYDTTITVVVDSLGDTTNVVVIDTVPAAPVTLEFKTGPYTRTFTLPELVSLDTIVTLSDSSAIAFSAYEIEHIPCPRGALMGHWGFDSTGTGEFRGKWIGRHGELQGFLDGNFMTDSLGRQIFFGKWIDQNGFFQGLLKGTWGPHPNRHASERGKIRGGGWFYGQIFNANADQIGVLKGHYKGSESLNNGFFWGRWKLNCPGAPGEDDGMGEPREGDDD</sequence>
<protein>
    <submittedName>
        <fullName evidence="2">Uncharacterized protein</fullName>
    </submittedName>
</protein>
<reference evidence="2 3" key="1">
    <citation type="journal article" date="2018" name="ISME J.">
        <title>A methanotrophic archaeon couples anaerobic oxidation of methane to Fe(III) reduction.</title>
        <authorList>
            <person name="Cai C."/>
            <person name="Leu A.O."/>
            <person name="Xie G.J."/>
            <person name="Guo J."/>
            <person name="Feng Y."/>
            <person name="Zhao J.X."/>
            <person name="Tyson G.W."/>
            <person name="Yuan Z."/>
            <person name="Hu S."/>
        </authorList>
    </citation>
    <scope>NUCLEOTIDE SEQUENCE [LARGE SCALE GENOMIC DNA]</scope>
    <source>
        <strain evidence="2">FeB_12</strain>
    </source>
</reference>
<dbReference type="Proteomes" id="UP000250918">
    <property type="component" value="Unassembled WGS sequence"/>
</dbReference>
<dbReference type="AlphaFoldDB" id="A0A855X9T4"/>
<dbReference type="PROSITE" id="PS51257">
    <property type="entry name" value="PROKAR_LIPOPROTEIN"/>
    <property type="match status" value="1"/>
</dbReference>
<dbReference type="EMBL" id="PQAP01000024">
    <property type="protein sequence ID" value="PWB74683.1"/>
    <property type="molecule type" value="Genomic_DNA"/>
</dbReference>